<proteinExistence type="predicted"/>
<name>A0ACC4DTH5_PURLI</name>
<evidence type="ECO:0000313" key="1">
    <source>
        <dbReference type="EMBL" id="KAL3959207.1"/>
    </source>
</evidence>
<keyword evidence="2" id="KW-1185">Reference proteome</keyword>
<reference evidence="1" key="1">
    <citation type="submission" date="2024-12" db="EMBL/GenBank/DDBJ databases">
        <title>Comparative genomics and development of molecular markers within Purpureocillium lilacinum and among Purpureocillium species.</title>
        <authorList>
            <person name="Yeh Z.-Y."/>
            <person name="Ni N.-T."/>
            <person name="Lo P.-H."/>
            <person name="Mushyakhwo K."/>
            <person name="Lin C.-F."/>
            <person name="Nai Y.-S."/>
        </authorList>
    </citation>
    <scope>NUCLEOTIDE SEQUENCE</scope>
    <source>
        <strain evidence="1">NCHU-NPUST-175</strain>
    </source>
</reference>
<gene>
    <name evidence="1" type="ORF">ACCO45_007369</name>
</gene>
<accession>A0ACC4DTH5</accession>
<dbReference type="Proteomes" id="UP001638806">
    <property type="component" value="Unassembled WGS sequence"/>
</dbReference>
<evidence type="ECO:0000313" key="2">
    <source>
        <dbReference type="Proteomes" id="UP001638806"/>
    </source>
</evidence>
<comment type="caution">
    <text evidence="1">The sequence shown here is derived from an EMBL/GenBank/DDBJ whole genome shotgun (WGS) entry which is preliminary data.</text>
</comment>
<dbReference type="EMBL" id="JBGNUJ010000006">
    <property type="protein sequence ID" value="KAL3959207.1"/>
    <property type="molecule type" value="Genomic_DNA"/>
</dbReference>
<protein>
    <submittedName>
        <fullName evidence="1">Uncharacterized protein</fullName>
    </submittedName>
</protein>
<organism evidence="1 2">
    <name type="scientific">Purpureocillium lilacinum</name>
    <name type="common">Paecilomyces lilacinus</name>
    <dbReference type="NCBI Taxonomy" id="33203"/>
    <lineage>
        <taxon>Eukaryota</taxon>
        <taxon>Fungi</taxon>
        <taxon>Dikarya</taxon>
        <taxon>Ascomycota</taxon>
        <taxon>Pezizomycotina</taxon>
        <taxon>Sordariomycetes</taxon>
        <taxon>Hypocreomycetidae</taxon>
        <taxon>Hypocreales</taxon>
        <taxon>Ophiocordycipitaceae</taxon>
        <taxon>Purpureocillium</taxon>
    </lineage>
</organism>
<sequence length="364" mass="40841">METTHPAALVVEGDPEVLLGSDFINGNNVRVQFLSKKSPEARYIFGFQLLFGFEPASSKAQCYSESGVETNTHTITIKFPLGKFTWNIAPIPAAKLEALGGRFAQGQDVSKLRTVAFSIGEDSTVDIDGFGKPFVGSDAEVSSWLNLNTAICGSKSLSTIVSSKRFLFVITDGDEIKEFFSTCSARRPDWQGYPFGHIHNFDMERYRRMIPSNKGPSYRAHWRFENVQDLVTCISQPHVHDVFYFHEDIVGISEVEVDAALLPVDSDEAEVWAVLKGTRDLTTYGATWRRLMQSAYPFAVVVESTRDTPQTIWDARFSVRSNILGLYESKATVLRMKLRSPLHAGGNMARFKTWKEARKTELQD</sequence>